<evidence type="ECO:0000256" key="2">
    <source>
        <dbReference type="ARBA" id="ARBA00022448"/>
    </source>
</evidence>
<sequence>MFQSKPYSAVTATIENLTAESFAEDDLSGIVELIEAIELQASGPTEAARAIRKKLKYGNVHRQVRALALLDGLIQNAGPRFRRTFADEPLLERLRVCGSSDLTDAAVRSKCRELFREWAQYAKTPGLERIARLHKELPKRKVGVTQQRSKVIRETEENPFGDDEEEEATRRAADAAATATAPSSSAGPSHKSSRSTSLPSSGSGSTGLFSSLTKDSSSKKHSKKGGKRKPFNLEAEKEQMKTVIAESSIASINLLNALQSINREKERISANQTAVQRFETCKQLRRRVLRYIHHVEHEQWLGGLLHANDELVHALMTYEQLDQSIDADSDSDDEIAEQAHLYKSMSPPFPSSSPQQHGASMPNIALPPPTVVAAQRGKDASTAATHETPAADRLTLNEPSPVTANFSSGMTPLPSTTAAATAASPKTAHHRPPVVAPGDDLESASEDEDEDDPFADSHAAGTPAVERSEPRW</sequence>
<keyword evidence="3" id="KW-0653">Protein transport</keyword>
<dbReference type="GO" id="GO:0007034">
    <property type="term" value="P:vacuolar transport"/>
    <property type="evidence" value="ECO:0007669"/>
    <property type="project" value="UniProtKB-ARBA"/>
</dbReference>
<dbReference type="GO" id="GO:0030479">
    <property type="term" value="C:actin cortical patch"/>
    <property type="evidence" value="ECO:0007669"/>
    <property type="project" value="TreeGrafter"/>
</dbReference>
<evidence type="ECO:0000256" key="1">
    <source>
        <dbReference type="ARBA" id="ARBA00011446"/>
    </source>
</evidence>
<feature type="compositionally biased region" description="Basic residues" evidence="4">
    <location>
        <begin position="219"/>
        <end position="230"/>
    </location>
</feature>
<dbReference type="Gene3D" id="1.20.58.160">
    <property type="match status" value="1"/>
</dbReference>
<evidence type="ECO:0000313" key="8">
    <source>
        <dbReference type="Proteomes" id="UP000030106"/>
    </source>
</evidence>
<dbReference type="CDD" id="cd16980">
    <property type="entry name" value="VHS_Lsb5"/>
    <property type="match status" value="1"/>
</dbReference>
<dbReference type="InterPro" id="IPR008942">
    <property type="entry name" value="ENTH_VHS"/>
</dbReference>
<feature type="region of interest" description="Disordered" evidence="4">
    <location>
        <begin position="344"/>
        <end position="472"/>
    </location>
</feature>
<feature type="region of interest" description="Disordered" evidence="4">
    <location>
        <begin position="140"/>
        <end position="234"/>
    </location>
</feature>
<feature type="compositionally biased region" description="Acidic residues" evidence="4">
    <location>
        <begin position="439"/>
        <end position="454"/>
    </location>
</feature>
<feature type="domain" description="GAT" evidence="6">
    <location>
        <begin position="235"/>
        <end position="323"/>
    </location>
</feature>
<comment type="subunit">
    <text evidence="1">Component of the ESCRT-0 complex composed of HSE1 and VPS27.</text>
</comment>
<feature type="compositionally biased region" description="Low complexity" evidence="4">
    <location>
        <begin position="174"/>
        <end position="215"/>
    </location>
</feature>
<evidence type="ECO:0000313" key="7">
    <source>
        <dbReference type="EMBL" id="KGQ04898.1"/>
    </source>
</evidence>
<dbReference type="Pfam" id="PF03127">
    <property type="entry name" value="GAT"/>
    <property type="match status" value="1"/>
</dbReference>
<dbReference type="CDD" id="cd14232">
    <property type="entry name" value="GAT_LSB5"/>
    <property type="match status" value="1"/>
</dbReference>
<dbReference type="GO" id="GO:0051666">
    <property type="term" value="P:actin cortical patch localization"/>
    <property type="evidence" value="ECO:0007669"/>
    <property type="project" value="TreeGrafter"/>
</dbReference>
<evidence type="ECO:0000256" key="3">
    <source>
        <dbReference type="ARBA" id="ARBA00022927"/>
    </source>
</evidence>
<dbReference type="Pfam" id="PF00790">
    <property type="entry name" value="VHS"/>
    <property type="match status" value="1"/>
</dbReference>
<dbReference type="GO" id="GO:0035091">
    <property type="term" value="F:phosphatidylinositol binding"/>
    <property type="evidence" value="ECO:0007669"/>
    <property type="project" value="InterPro"/>
</dbReference>
<protein>
    <submittedName>
        <fullName evidence="7">Protein lsb5</fullName>
    </submittedName>
</protein>
<dbReference type="GO" id="GO:0043130">
    <property type="term" value="F:ubiquitin binding"/>
    <property type="evidence" value="ECO:0007669"/>
    <property type="project" value="InterPro"/>
</dbReference>
<dbReference type="eggNOG" id="KOG1087">
    <property type="taxonomic scope" value="Eukaryota"/>
</dbReference>
<dbReference type="EMBL" id="ANFO01000998">
    <property type="protein sequence ID" value="KGQ04898.1"/>
    <property type="molecule type" value="Genomic_DNA"/>
</dbReference>
<dbReference type="STRING" id="1245745.A0A0A2VBI1"/>
<feature type="compositionally biased region" description="Low complexity" evidence="4">
    <location>
        <begin position="411"/>
        <end position="426"/>
    </location>
</feature>
<feature type="compositionally biased region" description="Acidic residues" evidence="4">
    <location>
        <begin position="157"/>
        <end position="167"/>
    </location>
</feature>
<dbReference type="PROSITE" id="PS50179">
    <property type="entry name" value="VHS"/>
    <property type="match status" value="1"/>
</dbReference>
<dbReference type="GO" id="GO:0006897">
    <property type="term" value="P:endocytosis"/>
    <property type="evidence" value="ECO:0007669"/>
    <property type="project" value="InterPro"/>
</dbReference>
<dbReference type="HOGENOM" id="CLU_036827_0_0_1"/>
<dbReference type="InterPro" id="IPR004152">
    <property type="entry name" value="GAT_dom"/>
</dbReference>
<dbReference type="GO" id="GO:0007015">
    <property type="term" value="P:actin filament organization"/>
    <property type="evidence" value="ECO:0007669"/>
    <property type="project" value="InterPro"/>
</dbReference>
<dbReference type="PANTHER" id="PTHR47789">
    <property type="entry name" value="LAS SEVENTEEN-BINDING PROTEIN 5"/>
    <property type="match status" value="1"/>
</dbReference>
<evidence type="ECO:0000259" key="6">
    <source>
        <dbReference type="PROSITE" id="PS50909"/>
    </source>
</evidence>
<evidence type="ECO:0000256" key="4">
    <source>
        <dbReference type="SAM" id="MobiDB-lite"/>
    </source>
</evidence>
<dbReference type="PROSITE" id="PS50909">
    <property type="entry name" value="GAT"/>
    <property type="match status" value="1"/>
</dbReference>
<feature type="compositionally biased region" description="Polar residues" evidence="4">
    <location>
        <begin position="397"/>
        <end position="410"/>
    </location>
</feature>
<proteinExistence type="predicted"/>
<accession>A0A0A2VBI1</accession>
<dbReference type="Gene3D" id="1.25.40.90">
    <property type="match status" value="1"/>
</dbReference>
<dbReference type="Proteomes" id="UP000030106">
    <property type="component" value="Unassembled WGS sequence"/>
</dbReference>
<feature type="domain" description="VHS" evidence="5">
    <location>
        <begin position="17"/>
        <end position="145"/>
    </location>
</feature>
<dbReference type="SUPFAM" id="SSF89009">
    <property type="entry name" value="GAT-like domain"/>
    <property type="match status" value="1"/>
</dbReference>
<dbReference type="PANTHER" id="PTHR47789:SF1">
    <property type="entry name" value="LAS SEVENTEEN-BINDING PROTEIN 5"/>
    <property type="match status" value="1"/>
</dbReference>
<dbReference type="InterPro" id="IPR045007">
    <property type="entry name" value="LSB5"/>
</dbReference>
<evidence type="ECO:0000259" key="5">
    <source>
        <dbReference type="PROSITE" id="PS50179"/>
    </source>
</evidence>
<dbReference type="OrthoDB" id="10068368at2759"/>
<dbReference type="SUPFAM" id="SSF48464">
    <property type="entry name" value="ENTH/VHS domain"/>
    <property type="match status" value="1"/>
</dbReference>
<dbReference type="InterPro" id="IPR002014">
    <property type="entry name" value="VHS_dom"/>
</dbReference>
<reference evidence="7 8" key="1">
    <citation type="submission" date="2012-10" db="EMBL/GenBank/DDBJ databases">
        <title>Genome sequencing and analysis of entomopathogenic fungi Beauveria bassiana D1-5.</title>
        <authorList>
            <person name="Li Q."/>
            <person name="Wang L."/>
            <person name="Zhang Z."/>
            <person name="Wang Q."/>
            <person name="Ren J."/>
            <person name="Wang M."/>
            <person name="Xu W."/>
            <person name="Wang J."/>
            <person name="Lu Y."/>
            <person name="Du Q."/>
            <person name="Sun Z."/>
        </authorList>
    </citation>
    <scope>NUCLEOTIDE SEQUENCE [LARGE SCALE GENOMIC DNA]</scope>
    <source>
        <strain evidence="7 8">D1-5</strain>
    </source>
</reference>
<organism evidence="7 8">
    <name type="scientific">Beauveria bassiana D1-5</name>
    <dbReference type="NCBI Taxonomy" id="1245745"/>
    <lineage>
        <taxon>Eukaryota</taxon>
        <taxon>Fungi</taxon>
        <taxon>Dikarya</taxon>
        <taxon>Ascomycota</taxon>
        <taxon>Pezizomycotina</taxon>
        <taxon>Sordariomycetes</taxon>
        <taxon>Hypocreomycetidae</taxon>
        <taxon>Hypocreales</taxon>
        <taxon>Cordycipitaceae</taxon>
        <taxon>Beauveria</taxon>
    </lineage>
</organism>
<gene>
    <name evidence="7" type="ORF">BBAD15_g9834</name>
</gene>
<keyword evidence="2" id="KW-0813">Transport</keyword>
<dbReference type="SMART" id="SM00288">
    <property type="entry name" value="VHS"/>
    <property type="match status" value="1"/>
</dbReference>
<name>A0A0A2VBI1_BEABA</name>
<dbReference type="AlphaFoldDB" id="A0A0A2VBI1"/>
<dbReference type="GO" id="GO:0015031">
    <property type="term" value="P:protein transport"/>
    <property type="evidence" value="ECO:0007669"/>
    <property type="project" value="UniProtKB-KW"/>
</dbReference>
<dbReference type="InterPro" id="IPR044103">
    <property type="entry name" value="GAT_LSB5"/>
</dbReference>
<comment type="caution">
    <text evidence="7">The sequence shown here is derived from an EMBL/GenBank/DDBJ whole genome shotgun (WGS) entry which is preliminary data.</text>
</comment>
<dbReference type="InterPro" id="IPR038425">
    <property type="entry name" value="GAT_sf"/>
</dbReference>